<dbReference type="Proteomes" id="UP000238916">
    <property type="component" value="Unassembled WGS sequence"/>
</dbReference>
<dbReference type="EMBL" id="OMOF01000046">
    <property type="protein sequence ID" value="SPF34716.1"/>
    <property type="molecule type" value="Genomic_DNA"/>
</dbReference>
<feature type="transmembrane region" description="Helical" evidence="1">
    <location>
        <begin position="36"/>
        <end position="53"/>
    </location>
</feature>
<evidence type="ECO:0000256" key="1">
    <source>
        <dbReference type="SAM" id="Phobius"/>
    </source>
</evidence>
<dbReference type="AlphaFoldDB" id="A0A2U3K4Z2"/>
<keyword evidence="1" id="KW-0472">Membrane</keyword>
<reference evidence="3" key="1">
    <citation type="submission" date="2018-02" db="EMBL/GenBank/DDBJ databases">
        <authorList>
            <person name="Hausmann B."/>
        </authorList>
    </citation>
    <scope>NUCLEOTIDE SEQUENCE [LARGE SCALE GENOMIC DNA]</scope>
    <source>
        <strain evidence="3">Peat soil MAG SbF1</strain>
    </source>
</reference>
<accession>A0A2U3K4Z2</accession>
<gene>
    <name evidence="2" type="ORF">SBF1_140007</name>
</gene>
<feature type="transmembrane region" description="Helical" evidence="1">
    <location>
        <begin position="12"/>
        <end position="30"/>
    </location>
</feature>
<proteinExistence type="predicted"/>
<keyword evidence="1" id="KW-0812">Transmembrane</keyword>
<organism evidence="2 3">
    <name type="scientific">Candidatus Desulfosporosinus infrequens</name>
    <dbReference type="NCBI Taxonomy" id="2043169"/>
    <lineage>
        <taxon>Bacteria</taxon>
        <taxon>Bacillati</taxon>
        <taxon>Bacillota</taxon>
        <taxon>Clostridia</taxon>
        <taxon>Eubacteriales</taxon>
        <taxon>Desulfitobacteriaceae</taxon>
        <taxon>Desulfosporosinus</taxon>
    </lineage>
</organism>
<sequence length="55" mass="6259">MQVGMQVGTVRMQVGTVLACMHLSYLPIFLSSYLPIFLSSYLPILLFSLFSLWNM</sequence>
<protein>
    <submittedName>
        <fullName evidence="2">Uncharacterized protein</fullName>
    </submittedName>
</protein>
<evidence type="ECO:0000313" key="2">
    <source>
        <dbReference type="EMBL" id="SPF34716.1"/>
    </source>
</evidence>
<keyword evidence="1" id="KW-1133">Transmembrane helix</keyword>
<evidence type="ECO:0000313" key="3">
    <source>
        <dbReference type="Proteomes" id="UP000238916"/>
    </source>
</evidence>
<name>A0A2U3K4Z2_9FIRM</name>